<dbReference type="GO" id="GO:0051213">
    <property type="term" value="F:dioxygenase activity"/>
    <property type="evidence" value="ECO:0007669"/>
    <property type="project" value="UniProtKB-KW"/>
</dbReference>
<dbReference type="Pfam" id="PF13532">
    <property type="entry name" value="2OG-FeII_Oxy_2"/>
    <property type="match status" value="1"/>
</dbReference>
<dbReference type="InterPro" id="IPR032854">
    <property type="entry name" value="ALKBH3"/>
</dbReference>
<organism evidence="2">
    <name type="scientific">Salinispirillum sp. LH 10-3-1</name>
    <dbReference type="NCBI Taxonomy" id="2952525"/>
    <lineage>
        <taxon>Bacteria</taxon>
        <taxon>Pseudomonadati</taxon>
        <taxon>Pseudomonadota</taxon>
        <taxon>Gammaproteobacteria</taxon>
        <taxon>Oceanospirillales</taxon>
        <taxon>Saccharospirillaceae</taxon>
        <taxon>Salinispirillum</taxon>
    </lineage>
</organism>
<sequence length="191" mass="22048">MSALLPDIEYWPNYLTAVEADQLYQHCVAALPWRQESIRLFGRTLLQPRLLVWMGDRPYRYSGQTYQPVPWDARLKTLAERLAQSADAGLNSVLCNWYQHGQHSMGWHSDNEPELGAEPVIVSVSLGEARRFLLRRKVEPRQKVEYLLQHGDVLVMRGRSQCEWEHSVPKSARVTEGRINLTYRLILPAAP</sequence>
<name>A0AB38YI20_9GAMM</name>
<gene>
    <name evidence="2" type="ORF">NFC81_04465</name>
</gene>
<dbReference type="InterPro" id="IPR005123">
    <property type="entry name" value="Oxoglu/Fe-dep_dioxygenase_dom"/>
</dbReference>
<dbReference type="Gene3D" id="2.60.120.590">
    <property type="entry name" value="Alpha-ketoglutarate-dependent dioxygenase AlkB-like"/>
    <property type="match status" value="1"/>
</dbReference>
<dbReference type="SUPFAM" id="SSF51197">
    <property type="entry name" value="Clavaminate synthase-like"/>
    <property type="match status" value="1"/>
</dbReference>
<dbReference type="AlphaFoldDB" id="A0AB38YI20"/>
<reference evidence="2" key="1">
    <citation type="submission" date="2022-07" db="EMBL/GenBank/DDBJ databases">
        <title>Complete genome sequence of Salinispirillum sp. LH10-3-1 capable of multiple carbohydrate inversion isolated from a soda lake.</title>
        <authorList>
            <person name="Liu J."/>
            <person name="Zhai Y."/>
            <person name="Zhang H."/>
            <person name="Yang H."/>
            <person name="Qu J."/>
            <person name="Li J."/>
        </authorList>
    </citation>
    <scope>NUCLEOTIDE SEQUENCE</scope>
    <source>
        <strain evidence="2">LH 10-3-1</strain>
    </source>
</reference>
<keyword evidence="2" id="KW-0560">Oxidoreductase</keyword>
<dbReference type="InterPro" id="IPR037151">
    <property type="entry name" value="AlkB-like_sf"/>
</dbReference>
<accession>A0AB38YI20</accession>
<evidence type="ECO:0000259" key="1">
    <source>
        <dbReference type="PROSITE" id="PS51471"/>
    </source>
</evidence>
<dbReference type="PROSITE" id="PS51471">
    <property type="entry name" value="FE2OG_OXY"/>
    <property type="match status" value="1"/>
</dbReference>
<dbReference type="GO" id="GO:0006307">
    <property type="term" value="P:DNA alkylation repair"/>
    <property type="evidence" value="ECO:0007669"/>
    <property type="project" value="InterPro"/>
</dbReference>
<dbReference type="PANTHER" id="PTHR31212">
    <property type="entry name" value="ALPHA-KETOGLUTARATE-DEPENDENT DIOXYGENASE ALKB HOMOLOG 3"/>
    <property type="match status" value="1"/>
</dbReference>
<feature type="domain" description="Fe2OG dioxygenase" evidence="1">
    <location>
        <begin position="89"/>
        <end position="187"/>
    </location>
</feature>
<keyword evidence="2" id="KW-0223">Dioxygenase</keyword>
<dbReference type="EMBL" id="CP101717">
    <property type="protein sequence ID" value="WLD59043.1"/>
    <property type="molecule type" value="Genomic_DNA"/>
</dbReference>
<protein>
    <submittedName>
        <fullName evidence="2">Alpha-ketoglutarate-dependent dioxygenase AlkB</fullName>
    </submittedName>
</protein>
<proteinExistence type="predicted"/>
<dbReference type="InterPro" id="IPR027450">
    <property type="entry name" value="AlkB-like"/>
</dbReference>
<dbReference type="RefSeq" id="WP_304996334.1">
    <property type="nucleotide sequence ID" value="NZ_CP101717.1"/>
</dbReference>
<evidence type="ECO:0000313" key="2">
    <source>
        <dbReference type="EMBL" id="WLD59043.1"/>
    </source>
</evidence>
<dbReference type="PANTHER" id="PTHR31212:SF4">
    <property type="entry name" value="ALPHA-KETOGLUTARATE-DEPENDENT DIOXYGENASE ALKB HOMOLOG 3"/>
    <property type="match status" value="1"/>
</dbReference>